<dbReference type="GO" id="GO:0009307">
    <property type="term" value="P:DNA restriction-modification system"/>
    <property type="evidence" value="ECO:0007669"/>
    <property type="project" value="UniProtKB-KW"/>
</dbReference>
<dbReference type="Gene3D" id="3.90.220.20">
    <property type="entry name" value="DNA methylase specificity domains"/>
    <property type="match status" value="2"/>
</dbReference>
<dbReference type="GO" id="GO:0009035">
    <property type="term" value="F:type I site-specific deoxyribonuclease activity"/>
    <property type="evidence" value="ECO:0007669"/>
    <property type="project" value="UniProtKB-EC"/>
</dbReference>
<name>A0A841FW30_9ACTN</name>
<protein>
    <submittedName>
        <fullName evidence="3">Type I restriction enzyme S subunit</fullName>
        <ecNumber evidence="3">3.1.21.3</ecNumber>
    </submittedName>
</protein>
<dbReference type="PANTHER" id="PTHR43140">
    <property type="entry name" value="TYPE-1 RESTRICTION ENZYME ECOKI SPECIFICITY PROTEIN"/>
    <property type="match status" value="1"/>
</dbReference>
<reference evidence="3 4" key="1">
    <citation type="submission" date="2020-08" db="EMBL/GenBank/DDBJ databases">
        <title>Genomic Encyclopedia of Type Strains, Phase IV (KMG-IV): sequencing the most valuable type-strain genomes for metagenomic binning, comparative biology and taxonomic classification.</title>
        <authorList>
            <person name="Goeker M."/>
        </authorList>
    </citation>
    <scope>NUCLEOTIDE SEQUENCE [LARGE SCALE GENOMIC DNA]</scope>
    <source>
        <strain evidence="3 4">YIM 65646</strain>
    </source>
</reference>
<dbReference type="InterPro" id="IPR044946">
    <property type="entry name" value="Restrct_endonuc_typeI_TRD_sf"/>
</dbReference>
<gene>
    <name evidence="3" type="ORF">HNR73_005620</name>
</gene>
<keyword evidence="2" id="KW-0238">DNA-binding</keyword>
<proteinExistence type="predicted"/>
<dbReference type="PANTHER" id="PTHR43140:SF1">
    <property type="entry name" value="TYPE I RESTRICTION ENZYME ECOKI SPECIFICITY SUBUNIT"/>
    <property type="match status" value="1"/>
</dbReference>
<organism evidence="3 4">
    <name type="scientific">Phytomonospora endophytica</name>
    <dbReference type="NCBI Taxonomy" id="714109"/>
    <lineage>
        <taxon>Bacteria</taxon>
        <taxon>Bacillati</taxon>
        <taxon>Actinomycetota</taxon>
        <taxon>Actinomycetes</taxon>
        <taxon>Micromonosporales</taxon>
        <taxon>Micromonosporaceae</taxon>
        <taxon>Phytomonospora</taxon>
    </lineage>
</organism>
<keyword evidence="1" id="KW-0680">Restriction system</keyword>
<dbReference type="InterPro" id="IPR051212">
    <property type="entry name" value="Type-I_RE_S_subunit"/>
</dbReference>
<dbReference type="EMBL" id="JACHGT010000013">
    <property type="protein sequence ID" value="MBB6037742.1"/>
    <property type="molecule type" value="Genomic_DNA"/>
</dbReference>
<dbReference type="Proteomes" id="UP000548476">
    <property type="component" value="Unassembled WGS sequence"/>
</dbReference>
<dbReference type="EC" id="3.1.21.3" evidence="3"/>
<keyword evidence="3" id="KW-0378">Hydrolase</keyword>
<evidence type="ECO:0000256" key="2">
    <source>
        <dbReference type="ARBA" id="ARBA00023125"/>
    </source>
</evidence>
<dbReference type="AlphaFoldDB" id="A0A841FW30"/>
<accession>A0A841FW30</accession>
<keyword evidence="4" id="KW-1185">Reference proteome</keyword>
<sequence>MSSLTLIGAHRAVSALLETRPKSWSVVRFKGLFDRLNQRNNELSHEMLSLRSTGEVVARAEMGGRQEPDEASLPKYLIAEIDDLIVNPMWLIGGGIGVSRRAGAVSPDYRVFRSRGVLLPRFIHYLLRSQPYLDQYVLYTRAQTTFDRRVQQPDLDNLPMPVPPLEEQRAIANYLDRETVRIDMLIEEQQRLIEMLGERRAAMVDAALAPLSSWTRTALKHMLSGIDQGVSPQAEAGLADEPGTWGVLKAGCVNRGVFRQEEHKRLPNDFGFDPAIGVEVGDVIVSRANGSPDLVGSAAIVEHLDYRLILSDKLFRLRPKHLVDPKFLAWGLNSGRYRVQVRRAISGAEGLANNLPLSKLRAFEMHYPSLTEQRRIAAYLDGQTVKIDTLIAETWRFIEISKERRTALIAAAVTGQIDVREVV</sequence>
<comment type="caution">
    <text evidence="3">The sequence shown here is derived from an EMBL/GenBank/DDBJ whole genome shotgun (WGS) entry which is preliminary data.</text>
</comment>
<evidence type="ECO:0000256" key="1">
    <source>
        <dbReference type="ARBA" id="ARBA00022747"/>
    </source>
</evidence>
<evidence type="ECO:0000313" key="3">
    <source>
        <dbReference type="EMBL" id="MBB6037742.1"/>
    </source>
</evidence>
<dbReference type="GO" id="GO:0003677">
    <property type="term" value="F:DNA binding"/>
    <property type="evidence" value="ECO:0007669"/>
    <property type="project" value="UniProtKB-KW"/>
</dbReference>
<evidence type="ECO:0000313" key="4">
    <source>
        <dbReference type="Proteomes" id="UP000548476"/>
    </source>
</evidence>
<dbReference type="SUPFAM" id="SSF116734">
    <property type="entry name" value="DNA methylase specificity domain"/>
    <property type="match status" value="2"/>
</dbReference>
<dbReference type="RefSeq" id="WP_184790551.1">
    <property type="nucleotide sequence ID" value="NZ_BONT01000054.1"/>
</dbReference>